<dbReference type="AlphaFoldDB" id="A0A1X7UUL6"/>
<accession>A0A1X7UUL6</accession>
<name>A0A1X7UUL6_AMPQE</name>
<evidence type="ECO:0000313" key="3">
    <source>
        <dbReference type="Proteomes" id="UP000007879"/>
    </source>
</evidence>
<reference evidence="2" key="2">
    <citation type="submission" date="2017-05" db="UniProtKB">
        <authorList>
            <consortium name="EnsemblMetazoa"/>
        </authorList>
    </citation>
    <scope>IDENTIFICATION</scope>
</reference>
<keyword evidence="3" id="KW-1185">Reference proteome</keyword>
<dbReference type="KEGG" id="aqu:109582109"/>
<dbReference type="EnsemblMetazoa" id="XM_019996710.1">
    <property type="protein sequence ID" value="XP_019852269.1"/>
    <property type="gene ID" value="LOC109582109"/>
</dbReference>
<feature type="compositionally biased region" description="Gly residues" evidence="1">
    <location>
        <begin position="506"/>
        <end position="515"/>
    </location>
</feature>
<dbReference type="EnsemblMetazoa" id="Aqu2.1.31361_001">
    <property type="protein sequence ID" value="Aqu2.1.31361_001"/>
    <property type="gene ID" value="Aqu2.1.31361"/>
</dbReference>
<evidence type="ECO:0000313" key="2">
    <source>
        <dbReference type="EnsemblMetazoa" id="Aqu2.1.31361_001"/>
    </source>
</evidence>
<organism evidence="2">
    <name type="scientific">Amphimedon queenslandica</name>
    <name type="common">Sponge</name>
    <dbReference type="NCBI Taxonomy" id="400682"/>
    <lineage>
        <taxon>Eukaryota</taxon>
        <taxon>Metazoa</taxon>
        <taxon>Porifera</taxon>
        <taxon>Demospongiae</taxon>
        <taxon>Heteroscleromorpha</taxon>
        <taxon>Haplosclerida</taxon>
        <taxon>Niphatidae</taxon>
        <taxon>Amphimedon</taxon>
    </lineage>
</organism>
<dbReference type="InParanoid" id="A0A1X7UUL6"/>
<feature type="region of interest" description="Disordered" evidence="1">
    <location>
        <begin position="548"/>
        <end position="583"/>
    </location>
</feature>
<reference evidence="3" key="1">
    <citation type="journal article" date="2010" name="Nature">
        <title>The Amphimedon queenslandica genome and the evolution of animal complexity.</title>
        <authorList>
            <person name="Srivastava M."/>
            <person name="Simakov O."/>
            <person name="Chapman J."/>
            <person name="Fahey B."/>
            <person name="Gauthier M.E."/>
            <person name="Mitros T."/>
            <person name="Richards G.S."/>
            <person name="Conaco C."/>
            <person name="Dacre M."/>
            <person name="Hellsten U."/>
            <person name="Larroux C."/>
            <person name="Putnam N.H."/>
            <person name="Stanke M."/>
            <person name="Adamska M."/>
            <person name="Darling A."/>
            <person name="Degnan S.M."/>
            <person name="Oakley T.H."/>
            <person name="Plachetzki D.C."/>
            <person name="Zhai Y."/>
            <person name="Adamski M."/>
            <person name="Calcino A."/>
            <person name="Cummins S.F."/>
            <person name="Goodstein D.M."/>
            <person name="Harris C."/>
            <person name="Jackson D.J."/>
            <person name="Leys S.P."/>
            <person name="Shu S."/>
            <person name="Woodcroft B.J."/>
            <person name="Vervoort M."/>
            <person name="Kosik K.S."/>
            <person name="Manning G."/>
            <person name="Degnan B.M."/>
            <person name="Rokhsar D.S."/>
        </authorList>
    </citation>
    <scope>NUCLEOTIDE SEQUENCE [LARGE SCALE GENOMIC DNA]</scope>
</reference>
<dbReference type="Proteomes" id="UP000007879">
    <property type="component" value="Unassembled WGS sequence"/>
</dbReference>
<feature type="compositionally biased region" description="Low complexity" evidence="1">
    <location>
        <begin position="556"/>
        <end position="579"/>
    </location>
</feature>
<proteinExistence type="predicted"/>
<dbReference type="OrthoDB" id="10681998at2759"/>
<evidence type="ECO:0000256" key="1">
    <source>
        <dbReference type="SAM" id="MobiDB-lite"/>
    </source>
</evidence>
<feature type="region of interest" description="Disordered" evidence="1">
    <location>
        <begin position="103"/>
        <end position="128"/>
    </location>
</feature>
<sequence>MSRARSKTVDSAEVKKKGIPRRLNEKIALIKEKEQAQSEAFEQAMRSILEMQQARTGGGSMPSLQAIDTSPPMTYTNETEGMICLTTPPSNTVYRERPNSVSLVGRRSPGIERTQSCDTGNQSSSSTHQLWNTSEWFESDLSRHKSDSDLQQSLLIDTHHSNQAPVSTLAPPPITSPIVKVSPPFENPRSTFPSNLDFNHTNAPQSPTRLGSSVSAALLSPEYGSTGIANDSMGGGASSLPDLTNVEFSCGLDIPLEKDEDILNFTGKPSNVYPGGQLGYSVYSHQAPPLAMQTPPNISLIPNGNFHQHPFLSQLPISKCLPGQVPGQQQYSVPLVRKLKSIVPANTVLSNGGYGHAPRGIQSNDLLSYGSHKYPPNVSVTSPTDKYGMPVNGVTPQPPGPSMQATPNIQTPPTIHTSMSNNFSLPFVAAPPLPVDPSLLSPTQSYPFSKQQQGGFLPQQYPPLPSYLDPGMAYQRQALQHKMANMNFNAPPLRSHSEENLITSGKEGGGQAGGGKVDEVHQQQNPFMGNMSSANSVPCVYVEPNSVDPCVDQPDSPTTGTGSPSTSASHASSPPTSRPHWLDQHPQAMSDYMFHEWPVDAMMAGGPKYGSPLSHHRSLSELNKMAADYVMDLSPSSQSRAHQLSLPSIVMNDLIATGDMDDPAMVDKQLSYLATDFEMEDEIMESLLRDEGFGPFSMQPSDVVSPSDILGHNGTLDF</sequence>
<gene>
    <name evidence="2" type="primary">109582109</name>
</gene>
<protein>
    <submittedName>
        <fullName evidence="2">Uncharacterized protein</fullName>
    </submittedName>
</protein>
<feature type="region of interest" description="Disordered" evidence="1">
    <location>
        <begin position="493"/>
        <end position="518"/>
    </location>
</feature>
<feature type="compositionally biased region" description="Polar residues" evidence="1">
    <location>
        <begin position="113"/>
        <end position="128"/>
    </location>
</feature>